<feature type="compositionally biased region" description="Acidic residues" evidence="2">
    <location>
        <begin position="164"/>
        <end position="186"/>
    </location>
</feature>
<evidence type="ECO:0000256" key="1">
    <source>
        <dbReference type="ARBA" id="ARBA00022801"/>
    </source>
</evidence>
<dbReference type="SUPFAM" id="SSF49785">
    <property type="entry name" value="Galactose-binding domain-like"/>
    <property type="match status" value="1"/>
</dbReference>
<dbReference type="InterPro" id="IPR008979">
    <property type="entry name" value="Galactose-bd-like_sf"/>
</dbReference>
<organism evidence="4 5">
    <name type="scientific">Faecousia intestinalis</name>
    <dbReference type="NCBI Taxonomy" id="3133167"/>
    <lineage>
        <taxon>Bacteria</taxon>
        <taxon>Bacillati</taxon>
        <taxon>Bacillota</taxon>
        <taxon>Clostridia</taxon>
        <taxon>Eubacteriales</taxon>
        <taxon>Oscillospiraceae</taxon>
        <taxon>Faecousia</taxon>
    </lineage>
</organism>
<accession>A0ABV1G4D6</accession>
<gene>
    <name evidence="4" type="ORF">WMO66_02560</name>
</gene>
<name>A0ABV1G4D6_9FIRM</name>
<reference evidence="4 5" key="1">
    <citation type="submission" date="2024-03" db="EMBL/GenBank/DDBJ databases">
        <title>Human intestinal bacterial collection.</title>
        <authorList>
            <person name="Pauvert C."/>
            <person name="Hitch T.C.A."/>
            <person name="Clavel T."/>
        </authorList>
    </citation>
    <scope>NUCLEOTIDE SEQUENCE [LARGE SCALE GENOMIC DNA]</scope>
    <source>
        <strain evidence="4 5">CLA-AA-H192</strain>
    </source>
</reference>
<keyword evidence="5" id="KW-1185">Reference proteome</keyword>
<evidence type="ECO:0000313" key="4">
    <source>
        <dbReference type="EMBL" id="MEQ2510138.1"/>
    </source>
</evidence>
<dbReference type="RefSeq" id="WP_349134844.1">
    <property type="nucleotide sequence ID" value="NZ_JBBMFF010000125.1"/>
</dbReference>
<proteinExistence type="predicted"/>
<dbReference type="Gene3D" id="2.60.120.260">
    <property type="entry name" value="Galactose-binding domain-like"/>
    <property type="match status" value="2"/>
</dbReference>
<dbReference type="Pfam" id="PF02018">
    <property type="entry name" value="CBM_4_9"/>
    <property type="match status" value="1"/>
</dbReference>
<dbReference type="Proteomes" id="UP001491552">
    <property type="component" value="Unassembled WGS sequence"/>
</dbReference>
<evidence type="ECO:0000259" key="3">
    <source>
        <dbReference type="Pfam" id="PF02018"/>
    </source>
</evidence>
<evidence type="ECO:0000256" key="2">
    <source>
        <dbReference type="SAM" id="MobiDB-lite"/>
    </source>
</evidence>
<dbReference type="InterPro" id="IPR003305">
    <property type="entry name" value="CenC_carb-bd"/>
</dbReference>
<comment type="caution">
    <text evidence="4">The sequence shown here is derived from an EMBL/GenBank/DDBJ whole genome shotgun (WGS) entry which is preliminary data.</text>
</comment>
<dbReference type="EMBL" id="JBBMFF010000125">
    <property type="protein sequence ID" value="MEQ2510138.1"/>
    <property type="molecule type" value="Genomic_DNA"/>
</dbReference>
<keyword evidence="1" id="KW-0378">Hydrolase</keyword>
<feature type="domain" description="CBM-cenC" evidence="3">
    <location>
        <begin position="953"/>
        <end position="1088"/>
    </location>
</feature>
<dbReference type="NCBIfam" id="NF033679">
    <property type="entry name" value="DNRLRE_dom"/>
    <property type="match status" value="1"/>
</dbReference>
<feature type="non-terminal residue" evidence="4">
    <location>
        <position position="1229"/>
    </location>
</feature>
<feature type="region of interest" description="Disordered" evidence="2">
    <location>
        <begin position="164"/>
        <end position="187"/>
    </location>
</feature>
<evidence type="ECO:0000313" key="5">
    <source>
        <dbReference type="Proteomes" id="UP001491552"/>
    </source>
</evidence>
<protein>
    <submittedName>
        <fullName evidence="4">Carbohydrate binding domain-containing protein</fullName>
    </submittedName>
</protein>
<sequence>MKKSLWTRLLSLLLAVVLCVELLPAVGSAVSPSEDLEHTVEGTVEEPAEVAFEEASLRSERVKHFRMGDGSYVAVQYDVPVHHQDADGRWQDIDNTLEPVGQTYAVEDGSVAFAASLNGDAVFTADADEHRVQLFLDGDSDALPSHDATLAAPEPTEAVALPEVTEETAEEPAEETETAASEEEPAAEMMVETGAAAEPEPAGPARSYHAAEAVVQEPFSLRSDDPFVPEKLSSSLLYPDVYDGVDLAYTLYGETIKETILVNKAQASYLFSFVLQTGDLTAEMQEDGSVLLLDEAGSPVYAIPAPYMLDAGGTYSDAVRYTLEELDRGSYRLLVDADAAWIEEEAQFPVAIDPTIVKISQSGSLSWAYVFSGRPDTSFPESTVRVGYTQHNGSGEYQAIAAVDKLPELPSGSMVTAAAIHALQSGFSNVSSDDFQYLYAHQLTIDKTGSQKYSDWIKTLTWNKIYANGTNHYKTATEDFIRLTSTNGYRSLDITRAARSWYSGGKCHAILLRSDCSASKRIVSSFQTGASYLTVTYRNDFGLESYYTYQTQSAGRAGTGYISDHMQRLTFVVPLLSSDSSVMPFGLSLVYNSGLSRESFGVQQKENANEPPDYTRDYRNMLLGSGWKLSAQQCVQSVRIGSDDAQTLYWVYTDADGTQHYFSKEGGGGAETDGVFRDEDGLGLKMTCQANPDSDTGHTNFTITDDNGNETFFRDGILTYTKDAYGNGIYYCYNGINFDTPDGKSWRPTNEVFNRLTRICRQNKDASVEYLAKLIYDADGRLLRVGDEAGKETKFHYDNTAGVRQLDYLLCPDGTKLNYTYDTTGLNGAHDGEANYGIWYTYHTDGTIDQFYEFTLDGGTHVPGDTVKCWNGKNRSSYRAFGADRQAGTEDDIRLEVVFDNWGRTVSTYTTNTDITRILGSSAASYTDTVERSKQNNRLTSVGSTGMTAENLLRDGGLESEDGWTNASTGSGSAAARTTITNDENRRHGTGGLNLYLPDGAGSGDAAAISRPVTLTAGETYTLSGYFSASSHLRWSSGARLEAVVQGGGAEQTVLLTDARPSAAIENGWQRVTATFTAPAASCRIAFRMSGCTGTAYLDDLQLEQAEAASTYNLLQNASFEFGDAGWNLQGGSAAAAETKFGAKAMTMQGSYNGILHVSQPVALNCSSDTTFLLSGWAQADYAAPNAALEFDGGTRYFGLIAEIFYVGVSEPERQSVPFSWATADWQCA</sequence>